<evidence type="ECO:0000313" key="2">
    <source>
        <dbReference type="Proteomes" id="UP000752696"/>
    </source>
</evidence>
<organism evidence="1 2">
    <name type="scientific">Heterotrigona itama</name>
    <dbReference type="NCBI Taxonomy" id="395501"/>
    <lineage>
        <taxon>Eukaryota</taxon>
        <taxon>Metazoa</taxon>
        <taxon>Ecdysozoa</taxon>
        <taxon>Arthropoda</taxon>
        <taxon>Hexapoda</taxon>
        <taxon>Insecta</taxon>
        <taxon>Pterygota</taxon>
        <taxon>Neoptera</taxon>
        <taxon>Endopterygota</taxon>
        <taxon>Hymenoptera</taxon>
        <taxon>Apocrita</taxon>
        <taxon>Aculeata</taxon>
        <taxon>Apoidea</taxon>
        <taxon>Anthophila</taxon>
        <taxon>Apidae</taxon>
        <taxon>Heterotrigona</taxon>
    </lineage>
</organism>
<dbReference type="EMBL" id="CAJDYZ010004476">
    <property type="protein sequence ID" value="CAD1471472.1"/>
    <property type="molecule type" value="Genomic_DNA"/>
</dbReference>
<protein>
    <submittedName>
        <fullName evidence="1">Uncharacterized protein</fullName>
    </submittedName>
</protein>
<gene>
    <name evidence="1" type="ORF">MHI_LOCUS239938</name>
</gene>
<name>A0A6V7GZ16_9HYME</name>
<feature type="non-terminal residue" evidence="1">
    <location>
        <position position="1"/>
    </location>
</feature>
<feature type="non-terminal residue" evidence="1">
    <location>
        <position position="38"/>
    </location>
</feature>
<dbReference type="Proteomes" id="UP000752696">
    <property type="component" value="Unassembled WGS sequence"/>
</dbReference>
<sequence>EKSTPNCCLDGKLWSNGNSIVDSDEGCTKQENYSVIVF</sequence>
<reference evidence="1" key="1">
    <citation type="submission" date="2020-07" db="EMBL/GenBank/DDBJ databases">
        <authorList>
            <person name="Nazaruddin N."/>
        </authorList>
    </citation>
    <scope>NUCLEOTIDE SEQUENCE</scope>
</reference>
<keyword evidence="2" id="KW-1185">Reference proteome</keyword>
<dbReference type="AlphaFoldDB" id="A0A6V7GZ16"/>
<proteinExistence type="predicted"/>
<comment type="caution">
    <text evidence="1">The sequence shown here is derived from an EMBL/GenBank/DDBJ whole genome shotgun (WGS) entry which is preliminary data.</text>
</comment>
<accession>A0A6V7GZ16</accession>
<evidence type="ECO:0000313" key="1">
    <source>
        <dbReference type="EMBL" id="CAD1471472.1"/>
    </source>
</evidence>